<name>A0A6N7YCY0_9FIRM</name>
<evidence type="ECO:0000313" key="2">
    <source>
        <dbReference type="EMBL" id="MSU80828.1"/>
    </source>
</evidence>
<accession>A0A6N7YCY0</accession>
<dbReference type="RefSeq" id="WP_154580226.1">
    <property type="nucleotide sequence ID" value="NZ_VULP01000001.1"/>
</dbReference>
<dbReference type="InterPro" id="IPR002586">
    <property type="entry name" value="CobQ/CobB/MinD/ParA_Nub-bd_dom"/>
</dbReference>
<organism evidence="2 3">
    <name type="scientific">Anaerobutyricum soehngenii</name>
    <dbReference type="NCBI Taxonomy" id="105843"/>
    <lineage>
        <taxon>Bacteria</taxon>
        <taxon>Bacillati</taxon>
        <taxon>Bacillota</taxon>
        <taxon>Clostridia</taxon>
        <taxon>Lachnospirales</taxon>
        <taxon>Lachnospiraceae</taxon>
        <taxon>Anaerobutyricum</taxon>
    </lineage>
</organism>
<dbReference type="InterPro" id="IPR027417">
    <property type="entry name" value="P-loop_NTPase"/>
</dbReference>
<dbReference type="Proteomes" id="UP000433359">
    <property type="component" value="Unassembled WGS sequence"/>
</dbReference>
<proteinExistence type="predicted"/>
<feature type="domain" description="CobQ/CobB/MinD/ParA nucleotide binding" evidence="1">
    <location>
        <begin position="4"/>
        <end position="153"/>
    </location>
</feature>
<evidence type="ECO:0000313" key="3">
    <source>
        <dbReference type="Proteomes" id="UP000433359"/>
    </source>
</evidence>
<protein>
    <submittedName>
        <fullName evidence="2">ParA family protein</fullName>
    </submittedName>
</protein>
<dbReference type="AlphaFoldDB" id="A0A6N7YCY0"/>
<sequence>MKTIVFTSEKGGVGKTRLSDELYYYYTRQNVPVSLYSFDGQYKNRNNDKKVDNPEVAVVDTPGRIMDSKTIQTIQGADVVVIPVRPTGGNIESFTRTVSLVKKNTNCPIVIAVNGVNRFTASVSFMEWLQKYRQKEHLDTVLTIPQSEVLVQAENCRCSVNEINKHSPATQAVNNLCSEISYLAKVPVQQQPKVKKSKKLIAK</sequence>
<dbReference type="PANTHER" id="PTHR13696:SF99">
    <property type="entry name" value="COBYRINIC ACID AC-DIAMIDE SYNTHASE"/>
    <property type="match status" value="1"/>
</dbReference>
<dbReference type="Pfam" id="PF01656">
    <property type="entry name" value="CbiA"/>
    <property type="match status" value="1"/>
</dbReference>
<dbReference type="InterPro" id="IPR050678">
    <property type="entry name" value="DNA_Partitioning_ATPase"/>
</dbReference>
<comment type="caution">
    <text evidence="2">The sequence shown here is derived from an EMBL/GenBank/DDBJ whole genome shotgun (WGS) entry which is preliminary data.</text>
</comment>
<dbReference type="Gene3D" id="3.40.50.300">
    <property type="entry name" value="P-loop containing nucleotide triphosphate hydrolases"/>
    <property type="match status" value="1"/>
</dbReference>
<dbReference type="SUPFAM" id="SSF52540">
    <property type="entry name" value="P-loop containing nucleoside triphosphate hydrolases"/>
    <property type="match status" value="1"/>
</dbReference>
<reference evidence="2 3" key="1">
    <citation type="submission" date="2019-08" db="EMBL/GenBank/DDBJ databases">
        <title>In-depth cultivation of the pig gut microbiome towards novel bacterial diversity and tailored functional studies.</title>
        <authorList>
            <person name="Wylensek D."/>
            <person name="Hitch T.C.A."/>
            <person name="Clavel T."/>
        </authorList>
    </citation>
    <scope>NUCLEOTIDE SEQUENCE [LARGE SCALE GENOMIC DNA]</scope>
    <source>
        <strain evidence="2 3">BSM-383-APC-4H</strain>
    </source>
</reference>
<gene>
    <name evidence="2" type="ORF">FYJ25_00235</name>
</gene>
<evidence type="ECO:0000259" key="1">
    <source>
        <dbReference type="Pfam" id="PF01656"/>
    </source>
</evidence>
<dbReference type="CDD" id="cd02042">
    <property type="entry name" value="ParAB_family"/>
    <property type="match status" value="1"/>
</dbReference>
<dbReference type="PANTHER" id="PTHR13696">
    <property type="entry name" value="P-LOOP CONTAINING NUCLEOSIDE TRIPHOSPHATE HYDROLASE"/>
    <property type="match status" value="1"/>
</dbReference>
<dbReference type="EMBL" id="VULP01000001">
    <property type="protein sequence ID" value="MSU80828.1"/>
    <property type="molecule type" value="Genomic_DNA"/>
</dbReference>